<sequence>MVFNNYKCNNHHNFNIYINGDKLDLVNKIKFLGVIIDSKLTWHEHIHYLSSHVAKGVGIIGRLKGIFQWLFIRIICERQKYSSSCPSNPVAILFS</sequence>
<proteinExistence type="predicted"/>
<comment type="caution">
    <text evidence="1">The sequence shown here is derived from an EMBL/GenBank/DDBJ whole genome shotgun (WGS) entry which is preliminary data.</text>
</comment>
<evidence type="ECO:0000313" key="2">
    <source>
        <dbReference type="Proteomes" id="UP001152320"/>
    </source>
</evidence>
<name>A0A9Q1CFG8_HOLLE</name>
<dbReference type="OrthoDB" id="445826at2759"/>
<organism evidence="1 2">
    <name type="scientific">Holothuria leucospilota</name>
    <name type="common">Black long sea cucumber</name>
    <name type="synonym">Mertensiothuria leucospilota</name>
    <dbReference type="NCBI Taxonomy" id="206669"/>
    <lineage>
        <taxon>Eukaryota</taxon>
        <taxon>Metazoa</taxon>
        <taxon>Echinodermata</taxon>
        <taxon>Eleutherozoa</taxon>
        <taxon>Echinozoa</taxon>
        <taxon>Holothuroidea</taxon>
        <taxon>Aspidochirotacea</taxon>
        <taxon>Aspidochirotida</taxon>
        <taxon>Holothuriidae</taxon>
        <taxon>Holothuria</taxon>
    </lineage>
</organism>
<evidence type="ECO:0000313" key="1">
    <source>
        <dbReference type="EMBL" id="KAJ8044372.1"/>
    </source>
</evidence>
<keyword evidence="2" id="KW-1185">Reference proteome</keyword>
<dbReference type="AlphaFoldDB" id="A0A9Q1CFG8"/>
<gene>
    <name evidence="1" type="ORF">HOLleu_07103</name>
</gene>
<dbReference type="Proteomes" id="UP001152320">
    <property type="component" value="Chromosome 3"/>
</dbReference>
<protein>
    <submittedName>
        <fullName evidence="1">Uncharacterized protein</fullName>
    </submittedName>
</protein>
<reference evidence="1" key="1">
    <citation type="submission" date="2021-10" db="EMBL/GenBank/DDBJ databases">
        <title>Tropical sea cucumber genome reveals ecological adaptation and Cuvierian tubules defense mechanism.</title>
        <authorList>
            <person name="Chen T."/>
        </authorList>
    </citation>
    <scope>NUCLEOTIDE SEQUENCE</scope>
    <source>
        <strain evidence="1">Nanhai2018</strain>
        <tissue evidence="1">Muscle</tissue>
    </source>
</reference>
<dbReference type="EMBL" id="JAIZAY010000003">
    <property type="protein sequence ID" value="KAJ8044372.1"/>
    <property type="molecule type" value="Genomic_DNA"/>
</dbReference>
<accession>A0A9Q1CFG8</accession>